<dbReference type="Pfam" id="PF01381">
    <property type="entry name" value="HTH_3"/>
    <property type="match status" value="1"/>
</dbReference>
<dbReference type="SUPFAM" id="SSF47413">
    <property type="entry name" value="lambda repressor-like DNA-binding domains"/>
    <property type="match status" value="1"/>
</dbReference>
<dbReference type="CDD" id="cd00093">
    <property type="entry name" value="HTH_XRE"/>
    <property type="match status" value="1"/>
</dbReference>
<dbReference type="GO" id="GO:0003677">
    <property type="term" value="F:DNA binding"/>
    <property type="evidence" value="ECO:0007669"/>
    <property type="project" value="InterPro"/>
</dbReference>
<dbReference type="AlphaFoldDB" id="A0A6I3IFE1"/>
<proteinExistence type="predicted"/>
<evidence type="ECO:0000313" key="3">
    <source>
        <dbReference type="Proteomes" id="UP000431092"/>
    </source>
</evidence>
<dbReference type="PROSITE" id="PS50943">
    <property type="entry name" value="HTH_CROC1"/>
    <property type="match status" value="1"/>
</dbReference>
<accession>A0A6I3IFE1</accession>
<dbReference type="InterPro" id="IPR010982">
    <property type="entry name" value="Lambda_DNA-bd_dom_sf"/>
</dbReference>
<organism evidence="2 3">
    <name type="scientific">Arsenicicoccus cauae</name>
    <dbReference type="NCBI Taxonomy" id="2663847"/>
    <lineage>
        <taxon>Bacteria</taxon>
        <taxon>Bacillati</taxon>
        <taxon>Actinomycetota</taxon>
        <taxon>Actinomycetes</taxon>
        <taxon>Micrococcales</taxon>
        <taxon>Intrasporangiaceae</taxon>
        <taxon>Arsenicicoccus</taxon>
    </lineage>
</organism>
<evidence type="ECO:0000259" key="1">
    <source>
        <dbReference type="PROSITE" id="PS50943"/>
    </source>
</evidence>
<keyword evidence="3" id="KW-1185">Reference proteome</keyword>
<gene>
    <name evidence="2" type="ORF">GGG17_12310</name>
</gene>
<name>A0A6I3IFE1_9MICO</name>
<reference evidence="2 3" key="1">
    <citation type="submission" date="2019-11" db="EMBL/GenBank/DDBJ databases">
        <title>Whole genome sequencing identifies a novel species of the genus Arsenicicoccus isolated from human blood.</title>
        <authorList>
            <person name="Jeong J.H."/>
            <person name="Kweon O.J."/>
            <person name="Kim H.R."/>
            <person name="Kim T.-H."/>
            <person name="Ha S.-M."/>
            <person name="Lee M.-K."/>
        </authorList>
    </citation>
    <scope>NUCLEOTIDE SEQUENCE [LARGE SCALE GENOMIC DNA]</scope>
    <source>
        <strain evidence="2 3">MKL-02</strain>
    </source>
</reference>
<dbReference type="RefSeq" id="WP_154594017.1">
    <property type="nucleotide sequence ID" value="NZ_CP171001.1"/>
</dbReference>
<protein>
    <submittedName>
        <fullName evidence="2">Helix-turn-helix domain-containing protein</fullName>
    </submittedName>
</protein>
<dbReference type="Gene3D" id="1.10.260.40">
    <property type="entry name" value="lambda repressor-like DNA-binding domains"/>
    <property type="match status" value="1"/>
</dbReference>
<dbReference type="Proteomes" id="UP000431092">
    <property type="component" value="Unassembled WGS sequence"/>
</dbReference>
<evidence type="ECO:0000313" key="2">
    <source>
        <dbReference type="EMBL" id="MTB72732.1"/>
    </source>
</evidence>
<dbReference type="EMBL" id="WLVL01000040">
    <property type="protein sequence ID" value="MTB72732.1"/>
    <property type="molecule type" value="Genomic_DNA"/>
</dbReference>
<dbReference type="SMART" id="SM00530">
    <property type="entry name" value="HTH_XRE"/>
    <property type="match status" value="1"/>
</dbReference>
<dbReference type="InterPro" id="IPR001387">
    <property type="entry name" value="Cro/C1-type_HTH"/>
</dbReference>
<comment type="caution">
    <text evidence="2">The sequence shown here is derived from an EMBL/GenBank/DDBJ whole genome shotgun (WGS) entry which is preliminary data.</text>
</comment>
<feature type="domain" description="HTH cro/C1-type" evidence="1">
    <location>
        <begin position="20"/>
        <end position="72"/>
    </location>
</feature>
<sequence>MPSPTPRPVTRALASLGESLRGWRVLQGLTVAQVADRAGISERTVKRLEAGEGAALEHALRVARALGVLDELVASVDPLRSDVGRLRAEELLPRRVRPSRPGSRAGES</sequence>